<comment type="caution">
    <text evidence="1">The sequence shown here is derived from an EMBL/GenBank/DDBJ whole genome shotgun (WGS) entry which is preliminary data.</text>
</comment>
<accession>A0A850PJJ6</accession>
<name>A0A850PJJ6_9MYCO</name>
<dbReference type="AlphaFoldDB" id="A0A850PJJ6"/>
<evidence type="ECO:0000313" key="1">
    <source>
        <dbReference type="EMBL" id="NVN50648.1"/>
    </source>
</evidence>
<reference evidence="1 2" key="1">
    <citation type="submission" date="2020-05" db="EMBL/GenBank/DDBJ databases">
        <title>Draft genome sequence of Mycobacterium hippocampi DL, isolated from European seabass, Dicentrarchus labrax, reared in fish farms.</title>
        <authorList>
            <person name="Stathopoulou P."/>
            <person name="Asimakis E."/>
            <person name="Tzokas K."/>
            <person name="Batargias C."/>
            <person name="Tsiamis G."/>
        </authorList>
    </citation>
    <scope>NUCLEOTIDE SEQUENCE [LARGE SCALE GENOMIC DNA]</scope>
    <source>
        <strain evidence="1 2">DL</strain>
    </source>
</reference>
<organism evidence="1 2">
    <name type="scientific">Mycolicibacterium hippocampi</name>
    <dbReference type="NCBI Taxonomy" id="659824"/>
    <lineage>
        <taxon>Bacteria</taxon>
        <taxon>Bacillati</taxon>
        <taxon>Actinomycetota</taxon>
        <taxon>Actinomycetes</taxon>
        <taxon>Mycobacteriales</taxon>
        <taxon>Mycobacteriaceae</taxon>
        <taxon>Mycolicibacterium</taxon>
    </lineage>
</organism>
<dbReference type="Proteomes" id="UP000570517">
    <property type="component" value="Unassembled WGS sequence"/>
</dbReference>
<sequence length="103" mass="11425">MNEAEAVRRAAGLPDDQVSLNRADGALGEVLVIAVQRYLTQVSNEWDVELFFETYGRPPRDGSSWSTAIIDGLNSRMDFPDSGKQELIQESIDGAVRLLNRSQ</sequence>
<dbReference type="EMBL" id="JABFYL010000025">
    <property type="protein sequence ID" value="NVN50648.1"/>
    <property type="molecule type" value="Genomic_DNA"/>
</dbReference>
<protein>
    <submittedName>
        <fullName evidence="1">Uncharacterized protein</fullName>
    </submittedName>
</protein>
<proteinExistence type="predicted"/>
<evidence type="ECO:0000313" key="2">
    <source>
        <dbReference type="Proteomes" id="UP000570517"/>
    </source>
</evidence>
<keyword evidence="2" id="KW-1185">Reference proteome</keyword>
<dbReference type="RefSeq" id="WP_178358999.1">
    <property type="nucleotide sequence ID" value="NZ_JABFYL010000025.1"/>
</dbReference>
<gene>
    <name evidence="1" type="ORF">HLY00_3364</name>
</gene>